<dbReference type="PANTHER" id="PTHR33269:SF19">
    <property type="entry name" value="NADH-QUINONE OXIDOREDUCTASE SUBUNIT J"/>
    <property type="match status" value="1"/>
</dbReference>
<dbReference type="GO" id="GO:0008137">
    <property type="term" value="F:NADH dehydrogenase (ubiquinone) activity"/>
    <property type="evidence" value="ECO:0007669"/>
    <property type="project" value="UniProtKB-UniRule"/>
</dbReference>
<keyword evidence="1" id="KW-0520">NAD</keyword>
<keyword evidence="1" id="KW-0812">Transmembrane</keyword>
<gene>
    <name evidence="3" type="ORF">ABXS69_02360</name>
</gene>
<dbReference type="EMBL" id="CP159989">
    <property type="protein sequence ID" value="XCP82770.1"/>
    <property type="molecule type" value="Genomic_DNA"/>
</dbReference>
<dbReference type="RefSeq" id="WP_366181006.1">
    <property type="nucleotide sequence ID" value="NZ_CP159989.1"/>
</dbReference>
<feature type="transmembrane region" description="Helical" evidence="1">
    <location>
        <begin position="28"/>
        <end position="46"/>
    </location>
</feature>
<sequence length="338" mass="34197">MSSPTLLLPLAPAPAALSGSGTVTLGETILFGVVALVTIACGVGLLTARRAVAAAVNMIVIMIGLAILYIANEAPFLGVTQVVVYTGAIMTLVLFVIMLVGVGGEEPVGATSSRSQVPLIVLVGAALAGALGVTVWRTVLPRPGGLDSGSAADPAELAAALFSRHVVTMELTAMLLIVAAVGALALTHRQRIRPKRSQARIAQEKLRDYAIKGTHPGQRPMPGVYAATNSAAAPALDADGTAVEESIPRVLRARGLGYELAEVSPETAAAARANLISARAGARVAQSGMASMPGAAAPVVIQPMAAPAPVVIQPMAAPAPPEATGADPSQTEAKEEDK</sequence>
<feature type="transmembrane region" description="Helical" evidence="1">
    <location>
        <begin position="166"/>
        <end position="186"/>
    </location>
</feature>
<comment type="subcellular location">
    <subcellularLocation>
        <location evidence="1">Cell membrane</location>
        <topology evidence="1">Multi-pass membrane protein</topology>
    </subcellularLocation>
</comment>
<protein>
    <recommendedName>
        <fullName evidence="1">NADH-quinone oxidoreductase subunit J</fullName>
        <ecNumber evidence="1">7.1.1.-</ecNumber>
    </recommendedName>
</protein>
<keyword evidence="1" id="KW-0874">Quinone</keyword>
<feature type="transmembrane region" description="Helical" evidence="1">
    <location>
        <begin position="51"/>
        <end position="71"/>
    </location>
</feature>
<accession>A0AAU8N2A5</accession>
<feature type="transmembrane region" description="Helical" evidence="1">
    <location>
        <begin position="83"/>
        <end position="104"/>
    </location>
</feature>
<keyword evidence="1" id="KW-1003">Cell membrane</keyword>
<evidence type="ECO:0000256" key="2">
    <source>
        <dbReference type="SAM" id="MobiDB-lite"/>
    </source>
</evidence>
<dbReference type="GO" id="GO:0016491">
    <property type="term" value="F:oxidoreductase activity"/>
    <property type="evidence" value="ECO:0007669"/>
    <property type="project" value="UniProtKB-KW"/>
</dbReference>
<feature type="region of interest" description="Disordered" evidence="2">
    <location>
        <begin position="315"/>
        <end position="338"/>
    </location>
</feature>
<organism evidence="3">
    <name type="scientific">Actinomyces timonensis</name>
    <dbReference type="NCBI Taxonomy" id="1288391"/>
    <lineage>
        <taxon>Bacteria</taxon>
        <taxon>Bacillati</taxon>
        <taxon>Actinomycetota</taxon>
        <taxon>Actinomycetes</taxon>
        <taxon>Actinomycetales</taxon>
        <taxon>Actinomycetaceae</taxon>
        <taxon>Actinomyces</taxon>
    </lineage>
</organism>
<evidence type="ECO:0000256" key="1">
    <source>
        <dbReference type="RuleBase" id="RU004429"/>
    </source>
</evidence>
<name>A0AAU8N2A5_9ACTO</name>
<comment type="catalytic activity">
    <reaction evidence="1">
        <text>a quinone + NADH + 5 H(+)(in) = a quinol + NAD(+) + 4 H(+)(out)</text>
        <dbReference type="Rhea" id="RHEA:57888"/>
        <dbReference type="ChEBI" id="CHEBI:15378"/>
        <dbReference type="ChEBI" id="CHEBI:24646"/>
        <dbReference type="ChEBI" id="CHEBI:57540"/>
        <dbReference type="ChEBI" id="CHEBI:57945"/>
        <dbReference type="ChEBI" id="CHEBI:132124"/>
    </reaction>
</comment>
<dbReference type="GO" id="GO:0005886">
    <property type="term" value="C:plasma membrane"/>
    <property type="evidence" value="ECO:0007669"/>
    <property type="project" value="UniProtKB-SubCell"/>
</dbReference>
<keyword evidence="3" id="KW-0560">Oxidoreductase</keyword>
<dbReference type="EC" id="7.1.1.-" evidence="1"/>
<dbReference type="Gene3D" id="1.20.120.1200">
    <property type="entry name" value="NADH-ubiquinone/plastoquinone oxidoreductase chain 6, subunit NuoJ"/>
    <property type="match status" value="1"/>
</dbReference>
<dbReference type="InterPro" id="IPR001457">
    <property type="entry name" value="NADH_UbQ/plastoQ_OxRdtase_su6"/>
</dbReference>
<dbReference type="PANTHER" id="PTHR33269">
    <property type="entry name" value="NADH-UBIQUINONE OXIDOREDUCTASE CHAIN 6"/>
    <property type="match status" value="1"/>
</dbReference>
<dbReference type="NCBIfam" id="NF005165">
    <property type="entry name" value="PRK06638.1-5"/>
    <property type="match status" value="1"/>
</dbReference>
<proteinExistence type="inferred from homology"/>
<keyword evidence="1" id="KW-0472">Membrane</keyword>
<comment type="function">
    <text evidence="1">NDH-1 shuttles electrons from NADH, via FMN and iron-sulfur (Fe-S) centers, to quinones in the respiratory chain. Couples the redox reaction to proton translocation (for every two electrons transferred, four hydrogen ions are translocated across the cytoplasmic membrane), and thus conserves the redox energy in a proton gradient.</text>
</comment>
<comment type="similarity">
    <text evidence="1">Belongs to the complex I subunit 6 family.</text>
</comment>
<feature type="transmembrane region" description="Helical" evidence="1">
    <location>
        <begin position="116"/>
        <end position="136"/>
    </location>
</feature>
<dbReference type="GO" id="GO:0048038">
    <property type="term" value="F:quinone binding"/>
    <property type="evidence" value="ECO:0007669"/>
    <property type="project" value="UniProtKB-UniRule"/>
</dbReference>
<keyword evidence="1" id="KW-1133">Transmembrane helix</keyword>
<evidence type="ECO:0000313" key="3">
    <source>
        <dbReference type="EMBL" id="XCP82770.1"/>
    </source>
</evidence>
<dbReference type="Pfam" id="PF00499">
    <property type="entry name" value="Oxidored_q3"/>
    <property type="match status" value="1"/>
</dbReference>
<reference evidence="3" key="1">
    <citation type="submission" date="2024-05" db="EMBL/GenBank/DDBJ databases">
        <title>Draft genome assemblies of 36 bacteria isolated from hibernating arctic ground squirrels.</title>
        <authorList>
            <person name="McKee H."/>
            <person name="Mullen L."/>
            <person name="Drown D.M."/>
            <person name="Duddleston K.N."/>
        </authorList>
    </citation>
    <scope>NUCLEOTIDE SEQUENCE</scope>
    <source>
        <strain evidence="3">AR004</strain>
    </source>
</reference>
<dbReference type="InterPro" id="IPR042106">
    <property type="entry name" value="Nuo/plastoQ_OxRdtase_6_NuoJ"/>
</dbReference>
<dbReference type="AlphaFoldDB" id="A0AAU8N2A5"/>